<dbReference type="PRINTS" id="PR00420">
    <property type="entry name" value="RNGMNOXGNASE"/>
</dbReference>
<gene>
    <name evidence="7" type="ORF">GCM10023081_13760</name>
</gene>
<evidence type="ECO:0000256" key="5">
    <source>
        <dbReference type="ARBA" id="ARBA00023033"/>
    </source>
</evidence>
<name>A0ABP7C458_9MICC</name>
<dbReference type="InterPro" id="IPR002938">
    <property type="entry name" value="FAD-bd"/>
</dbReference>
<comment type="caution">
    <text evidence="7">The sequence shown here is derived from an EMBL/GenBank/DDBJ whole genome shotgun (WGS) entry which is preliminary data.</text>
</comment>
<dbReference type="EMBL" id="BAABEO010000009">
    <property type="protein sequence ID" value="GAA3676714.1"/>
    <property type="molecule type" value="Genomic_DNA"/>
</dbReference>
<dbReference type="Pfam" id="PF01494">
    <property type="entry name" value="FAD_binding_3"/>
    <property type="match status" value="1"/>
</dbReference>
<protein>
    <submittedName>
        <fullName evidence="7">FAD-dependent monooxygenase</fullName>
    </submittedName>
</protein>
<dbReference type="PANTHER" id="PTHR13789">
    <property type="entry name" value="MONOOXYGENASE"/>
    <property type="match status" value="1"/>
</dbReference>
<keyword evidence="3" id="KW-0274">FAD</keyword>
<dbReference type="InterPro" id="IPR036188">
    <property type="entry name" value="FAD/NAD-bd_sf"/>
</dbReference>
<dbReference type="PANTHER" id="PTHR13789:SF318">
    <property type="entry name" value="GERANYLGERANYL DIPHOSPHATE REDUCTASE"/>
    <property type="match status" value="1"/>
</dbReference>
<evidence type="ECO:0000256" key="3">
    <source>
        <dbReference type="ARBA" id="ARBA00022827"/>
    </source>
</evidence>
<keyword evidence="4" id="KW-0560">Oxidoreductase</keyword>
<evidence type="ECO:0000256" key="4">
    <source>
        <dbReference type="ARBA" id="ARBA00023002"/>
    </source>
</evidence>
<dbReference type="SUPFAM" id="SSF54373">
    <property type="entry name" value="FAD-linked reductases, C-terminal domain"/>
    <property type="match status" value="1"/>
</dbReference>
<comment type="cofactor">
    <cofactor evidence="1">
        <name>FAD</name>
        <dbReference type="ChEBI" id="CHEBI:57692"/>
    </cofactor>
</comment>
<keyword evidence="8" id="KW-1185">Reference proteome</keyword>
<proteinExistence type="predicted"/>
<reference evidence="8" key="1">
    <citation type="journal article" date="2019" name="Int. J. Syst. Evol. Microbiol.">
        <title>The Global Catalogue of Microorganisms (GCM) 10K type strain sequencing project: providing services to taxonomists for standard genome sequencing and annotation.</title>
        <authorList>
            <consortium name="The Broad Institute Genomics Platform"/>
            <consortium name="The Broad Institute Genome Sequencing Center for Infectious Disease"/>
            <person name="Wu L."/>
            <person name="Ma J."/>
        </authorList>
    </citation>
    <scope>NUCLEOTIDE SEQUENCE [LARGE SCALE GENOMIC DNA]</scope>
    <source>
        <strain evidence="8">JCM 30742</strain>
    </source>
</reference>
<evidence type="ECO:0000313" key="8">
    <source>
        <dbReference type="Proteomes" id="UP001500752"/>
    </source>
</evidence>
<accession>A0ABP7C458</accession>
<dbReference type="Gene3D" id="3.50.50.60">
    <property type="entry name" value="FAD/NAD(P)-binding domain"/>
    <property type="match status" value="1"/>
</dbReference>
<keyword evidence="2" id="KW-0285">Flavoprotein</keyword>
<feature type="domain" description="FAD-binding" evidence="6">
    <location>
        <begin position="10"/>
        <end position="324"/>
    </location>
</feature>
<dbReference type="InterPro" id="IPR050493">
    <property type="entry name" value="FAD-dep_Monooxygenase_BioMet"/>
</dbReference>
<evidence type="ECO:0000256" key="2">
    <source>
        <dbReference type="ARBA" id="ARBA00022630"/>
    </source>
</evidence>
<evidence type="ECO:0000313" key="7">
    <source>
        <dbReference type="EMBL" id="GAA3676714.1"/>
    </source>
</evidence>
<evidence type="ECO:0000259" key="6">
    <source>
        <dbReference type="Pfam" id="PF01494"/>
    </source>
</evidence>
<dbReference type="SUPFAM" id="SSF51905">
    <property type="entry name" value="FAD/NAD(P)-binding domain"/>
    <property type="match status" value="1"/>
</dbReference>
<organism evidence="7 8">
    <name type="scientific">Arthrobacter ginkgonis</name>
    <dbReference type="NCBI Taxonomy" id="1630594"/>
    <lineage>
        <taxon>Bacteria</taxon>
        <taxon>Bacillati</taxon>
        <taxon>Actinomycetota</taxon>
        <taxon>Actinomycetes</taxon>
        <taxon>Micrococcales</taxon>
        <taxon>Micrococcaceae</taxon>
        <taxon>Arthrobacter</taxon>
    </lineage>
</organism>
<dbReference type="Proteomes" id="UP001500752">
    <property type="component" value="Unassembled WGS sequence"/>
</dbReference>
<dbReference type="GO" id="GO:0004497">
    <property type="term" value="F:monooxygenase activity"/>
    <property type="evidence" value="ECO:0007669"/>
    <property type="project" value="UniProtKB-KW"/>
</dbReference>
<evidence type="ECO:0000256" key="1">
    <source>
        <dbReference type="ARBA" id="ARBA00001974"/>
    </source>
</evidence>
<sequence>MREIIGKQPTVAVVGGGLGGLATTICLAKAGFDVHVFERAAQLGEIGAGINISPQATKVLYAIGLREQVEAIGNRVTGHRQRSMSTGEFLAETPFTDPDGEDRYGAPYYAFHRADLIEMLAGAIAPERIHLGRTCTDLTETPEGVTVGFADGSRFEADAVIGADGIHSQVRRHLYGEDEAEYTGQMVWRALVDASDLPEDVLGPHGFYGWIGKGSHLMTYFLRGTKVINITTQADVDTWTEEGWSIPGDPEQMRASFPGATGDLARLLDRVTDCSKWGLFGRRPSRDWGRGRIQLIGDAAHPMLPNAGQGAAQAFEDAYVLARWMDEHAGDLPAAFEGFREVRIPRAHAVQRQSLANSKLVHAGDWEQRRDTFRAREQSGDTPLGLGWIYDYDVKEQWDQITRYPLSESDAPVA</sequence>
<keyword evidence="5 7" id="KW-0503">Monooxygenase</keyword>
<dbReference type="RefSeq" id="WP_345149529.1">
    <property type="nucleotide sequence ID" value="NZ_BAABEO010000009.1"/>
</dbReference>